<dbReference type="VEuPathDB" id="VectorBase:LDEU008775"/>
<sequence length="307" mass="35240">MMNDEIDELITMKKTAEKNLHELIEDEIATVRKRLKAVENDLIHDVVAGDEMDVHDAILEITAGIGGQEAMLFAGEMFNVYNCYAQFRGWRFDVTDKLLSDLGGLKKASVEVEGDSCYQHLRHEAGIHRVQRIPLTEKSGRMHTSTITVAVLPLRVKELNVEIPKNDLKIEATTSTGAGGQHVNKTQSCIRITHIPTGIVVECQEERFQNLNKDKAMQKLRRILMKKKAEEQQTKVSNMRRAQILNADRSDKIRTYNFQQDRITDHRLSDNINNIKSFMNGDPEKLHELLNDLENSYRKRLYQNLTE</sequence>
<reference evidence="6 7" key="1">
    <citation type="journal article" date="2018" name="Gigascience">
        <title>Genomes of trombidid mites reveal novel predicted allergens and laterally-transferred genes associated with secondary metabolism.</title>
        <authorList>
            <person name="Dong X."/>
            <person name="Chaisiri K."/>
            <person name="Xia D."/>
            <person name="Armstrong S.D."/>
            <person name="Fang Y."/>
            <person name="Donnelly M.J."/>
            <person name="Kadowaki T."/>
            <person name="McGarry J.W."/>
            <person name="Darby A.C."/>
            <person name="Makepeace B.L."/>
        </authorList>
    </citation>
    <scope>NUCLEOTIDE SEQUENCE [LARGE SCALE GENOMIC DNA]</scope>
    <source>
        <strain evidence="6">UoL-UT</strain>
    </source>
</reference>
<dbReference type="InterPro" id="IPR050057">
    <property type="entry name" value="Prokaryotic/Mito_RF"/>
</dbReference>
<dbReference type="Pfam" id="PF03462">
    <property type="entry name" value="PCRF"/>
    <property type="match status" value="1"/>
</dbReference>
<evidence type="ECO:0000256" key="3">
    <source>
        <dbReference type="ARBA" id="ARBA00022917"/>
    </source>
</evidence>
<evidence type="ECO:0000313" key="7">
    <source>
        <dbReference type="Proteomes" id="UP000288716"/>
    </source>
</evidence>
<comment type="similarity">
    <text evidence="1">Belongs to the prokaryotic/mitochondrial release factor family.</text>
</comment>
<keyword evidence="4" id="KW-0175">Coiled coil</keyword>
<evidence type="ECO:0000256" key="4">
    <source>
        <dbReference type="SAM" id="Coils"/>
    </source>
</evidence>
<dbReference type="GO" id="GO:0003747">
    <property type="term" value="F:translation release factor activity"/>
    <property type="evidence" value="ECO:0007669"/>
    <property type="project" value="InterPro"/>
</dbReference>
<dbReference type="Gene3D" id="3.30.160.20">
    <property type="match status" value="1"/>
</dbReference>
<dbReference type="OrthoDB" id="2019491at2759"/>
<dbReference type="InterPro" id="IPR005139">
    <property type="entry name" value="PCRF"/>
</dbReference>
<organism evidence="6 7">
    <name type="scientific">Leptotrombidium deliense</name>
    <dbReference type="NCBI Taxonomy" id="299467"/>
    <lineage>
        <taxon>Eukaryota</taxon>
        <taxon>Metazoa</taxon>
        <taxon>Ecdysozoa</taxon>
        <taxon>Arthropoda</taxon>
        <taxon>Chelicerata</taxon>
        <taxon>Arachnida</taxon>
        <taxon>Acari</taxon>
        <taxon>Acariformes</taxon>
        <taxon>Trombidiformes</taxon>
        <taxon>Prostigmata</taxon>
        <taxon>Anystina</taxon>
        <taxon>Parasitengona</taxon>
        <taxon>Trombiculoidea</taxon>
        <taxon>Trombiculidae</taxon>
        <taxon>Leptotrombidium</taxon>
    </lineage>
</organism>
<name>A0A443S763_9ACAR</name>
<dbReference type="AlphaFoldDB" id="A0A443S763"/>
<keyword evidence="2" id="KW-0488">Methylation</keyword>
<dbReference type="InterPro" id="IPR000352">
    <property type="entry name" value="Pep_chain_release_fac_I"/>
</dbReference>
<keyword evidence="7" id="KW-1185">Reference proteome</keyword>
<comment type="caution">
    <text evidence="6">The sequence shown here is derived from an EMBL/GenBank/DDBJ whole genome shotgun (WGS) entry which is preliminary data.</text>
</comment>
<dbReference type="STRING" id="299467.A0A443S763"/>
<dbReference type="GO" id="GO:0005737">
    <property type="term" value="C:cytoplasm"/>
    <property type="evidence" value="ECO:0007669"/>
    <property type="project" value="UniProtKB-ARBA"/>
</dbReference>
<dbReference type="SMART" id="SM00937">
    <property type="entry name" value="PCRF"/>
    <property type="match status" value="1"/>
</dbReference>
<dbReference type="FunFam" id="3.30.160.20:FF:000004">
    <property type="entry name" value="Peptide chain release factor 1"/>
    <property type="match status" value="1"/>
</dbReference>
<feature type="coiled-coil region" evidence="4">
    <location>
        <begin position="6"/>
        <end position="41"/>
    </location>
</feature>
<feature type="domain" description="Peptide chain release factor" evidence="5">
    <location>
        <begin position="13"/>
        <end position="124"/>
    </location>
</feature>
<dbReference type="PANTHER" id="PTHR43804">
    <property type="entry name" value="LD18447P"/>
    <property type="match status" value="1"/>
</dbReference>
<dbReference type="Pfam" id="PF00472">
    <property type="entry name" value="RF-1"/>
    <property type="match status" value="1"/>
</dbReference>
<evidence type="ECO:0000256" key="2">
    <source>
        <dbReference type="ARBA" id="ARBA00022481"/>
    </source>
</evidence>
<gene>
    <name evidence="6" type="ORF">B4U80_03135</name>
</gene>
<evidence type="ECO:0000259" key="5">
    <source>
        <dbReference type="SMART" id="SM00937"/>
    </source>
</evidence>
<accession>A0A443S763</accession>
<dbReference type="PANTHER" id="PTHR43804:SF7">
    <property type="entry name" value="LD18447P"/>
    <property type="match status" value="1"/>
</dbReference>
<dbReference type="Proteomes" id="UP000288716">
    <property type="component" value="Unassembled WGS sequence"/>
</dbReference>
<dbReference type="EMBL" id="NCKV01006805">
    <property type="protein sequence ID" value="RWS23265.1"/>
    <property type="molecule type" value="Genomic_DNA"/>
</dbReference>
<keyword evidence="3" id="KW-0648">Protein biosynthesis</keyword>
<proteinExistence type="inferred from homology"/>
<dbReference type="InterPro" id="IPR045853">
    <property type="entry name" value="Pep_chain_release_fac_I_sf"/>
</dbReference>
<dbReference type="SUPFAM" id="SSF75620">
    <property type="entry name" value="Release factor"/>
    <property type="match status" value="1"/>
</dbReference>
<evidence type="ECO:0000256" key="1">
    <source>
        <dbReference type="ARBA" id="ARBA00010835"/>
    </source>
</evidence>
<evidence type="ECO:0000313" key="6">
    <source>
        <dbReference type="EMBL" id="RWS23265.1"/>
    </source>
</evidence>
<protein>
    <submittedName>
        <fullName evidence="6">Peptide chain release factor 1-like: mitochondrial isoform X2</fullName>
    </submittedName>
</protein>
<dbReference type="Gene3D" id="3.30.70.1660">
    <property type="match status" value="1"/>
</dbReference>